<dbReference type="GO" id="GO:0036055">
    <property type="term" value="F:protein-succinyllysine desuccinylase activity"/>
    <property type="evidence" value="ECO:0007669"/>
    <property type="project" value="UniProtKB-UniRule"/>
</dbReference>
<comment type="cofactor">
    <cofactor evidence="3">
        <name>Zn(2+)</name>
        <dbReference type="ChEBI" id="CHEBI:29105"/>
    </cofactor>
    <text evidence="3">Binds 1 zinc ion per subunit.</text>
</comment>
<dbReference type="SUPFAM" id="SSF52467">
    <property type="entry name" value="DHS-like NAD/FAD-binding domain"/>
    <property type="match status" value="1"/>
</dbReference>
<feature type="domain" description="Deacetylase sirtuin-type" evidence="5">
    <location>
        <begin position="23"/>
        <end position="296"/>
    </location>
</feature>
<feature type="active site" description="Proton acceptor" evidence="3 4">
    <location>
        <position position="147"/>
    </location>
</feature>
<proteinExistence type="inferred from homology"/>
<dbReference type="Pfam" id="PF02146">
    <property type="entry name" value="SIR2"/>
    <property type="match status" value="1"/>
</dbReference>
<keyword evidence="3 4" id="KW-0479">Metal-binding</keyword>
<organism evidence="6">
    <name type="scientific">Heliothis virescens</name>
    <name type="common">Tobacco budworm moth</name>
    <dbReference type="NCBI Taxonomy" id="7102"/>
    <lineage>
        <taxon>Eukaryota</taxon>
        <taxon>Metazoa</taxon>
        <taxon>Ecdysozoa</taxon>
        <taxon>Arthropoda</taxon>
        <taxon>Hexapoda</taxon>
        <taxon>Insecta</taxon>
        <taxon>Pterygota</taxon>
        <taxon>Neoptera</taxon>
        <taxon>Endopterygota</taxon>
        <taxon>Lepidoptera</taxon>
        <taxon>Glossata</taxon>
        <taxon>Ditrysia</taxon>
        <taxon>Noctuoidea</taxon>
        <taxon>Noctuidae</taxon>
        <taxon>Heliothinae</taxon>
        <taxon>Heliothis</taxon>
    </lineage>
</organism>
<dbReference type="AlphaFoldDB" id="A0A2A4J4P9"/>
<feature type="binding site" evidence="3 4">
    <location>
        <position position="158"/>
    </location>
    <ligand>
        <name>Zn(2+)</name>
        <dbReference type="ChEBI" id="CHEBI:29105"/>
    </ligand>
</feature>
<feature type="binding site" evidence="3 4">
    <location>
        <position position="155"/>
    </location>
    <ligand>
        <name>Zn(2+)</name>
        <dbReference type="ChEBI" id="CHEBI:29105"/>
    </ligand>
</feature>
<sequence length="405" mass="43978">MVIFIGRPVFKHSKTSALLKFCSQKHSSDFTKFKYLLKAAKQVVVLTGAGISAESGVPTFRGPGGLWRQLQASLIASPTAFREDPGLVWEFYHYRRELVLKAKPNAGHIAVARYEARHASDKKVTVVTQNVDGLHARAGTKNIIELHGNLFKTRCTKCNEVLVNTDSPICPALAGTGSPNSDKLTSDIKEKDLPHCKKPDCGGLLRPHIVWFGEVLDASTLEKTDIAISQCNVCLVVGTSSIVYPAAAFPFVMSASGSIVAEFNTEPSPGSPKFDFYFQGPSATTLPQALSCLKAFVLVATTLLVINYVSAGLSHGTCPEPHKVYNDKPRCHSDSDCQKWGKVCCPNQLNTKSCVDRVPWNNAASSQNKYTGGGGGGVYCEGVKCRPYEVCKPDPITKRLKCQRP</sequence>
<feature type="binding site" evidence="3">
    <location>
        <position position="92"/>
    </location>
    <ligand>
        <name>substrate</name>
    </ligand>
</feature>
<evidence type="ECO:0000256" key="3">
    <source>
        <dbReference type="HAMAP-Rule" id="MF_03160"/>
    </source>
</evidence>
<dbReference type="NCBIfam" id="NF001753">
    <property type="entry name" value="PRK00481.1-3"/>
    <property type="match status" value="1"/>
</dbReference>
<dbReference type="InterPro" id="IPR026590">
    <property type="entry name" value="Ssirtuin_cat_dom"/>
</dbReference>
<dbReference type="GO" id="GO:0005634">
    <property type="term" value="C:nucleus"/>
    <property type="evidence" value="ECO:0007669"/>
    <property type="project" value="TreeGrafter"/>
</dbReference>
<comment type="subcellular location">
    <subcellularLocation>
        <location evidence="3">Mitochondrion</location>
    </subcellularLocation>
</comment>
<dbReference type="GO" id="GO:0005739">
    <property type="term" value="C:mitochondrion"/>
    <property type="evidence" value="ECO:0007669"/>
    <property type="project" value="UniProtKB-SubCell"/>
</dbReference>
<comment type="catalytic activity">
    <reaction evidence="3">
        <text>N(6)-malonyl-L-lysyl-[protein] + NAD(+) + H2O = 2''-O-malonyl-ADP-D-ribose + nicotinamide + L-lysyl-[protein]</text>
        <dbReference type="Rhea" id="RHEA:47672"/>
        <dbReference type="Rhea" id="RHEA-COMP:9752"/>
        <dbReference type="Rhea" id="RHEA-COMP:11878"/>
        <dbReference type="ChEBI" id="CHEBI:15377"/>
        <dbReference type="ChEBI" id="CHEBI:17154"/>
        <dbReference type="ChEBI" id="CHEBI:29969"/>
        <dbReference type="ChEBI" id="CHEBI:57540"/>
        <dbReference type="ChEBI" id="CHEBI:87831"/>
        <dbReference type="ChEBI" id="CHEBI:87833"/>
    </reaction>
</comment>
<evidence type="ECO:0000259" key="5">
    <source>
        <dbReference type="PROSITE" id="PS50305"/>
    </source>
</evidence>
<feature type="binding site" evidence="3">
    <location>
        <begin position="48"/>
        <end position="67"/>
    </location>
    <ligand>
        <name>NAD(+)</name>
        <dbReference type="ChEBI" id="CHEBI:57540"/>
    </ligand>
</feature>
<comment type="catalytic activity">
    <reaction evidence="3">
        <text>N(6)-glutaryl-L-lysyl-[protein] + NAD(+) + H2O = 2''-O-glutaryl-ADP-D-ribose + nicotinamide + L-lysyl-[protein]</text>
        <dbReference type="Rhea" id="RHEA:47664"/>
        <dbReference type="Rhea" id="RHEA-COMP:9752"/>
        <dbReference type="Rhea" id="RHEA-COMP:11875"/>
        <dbReference type="ChEBI" id="CHEBI:15377"/>
        <dbReference type="ChEBI" id="CHEBI:17154"/>
        <dbReference type="ChEBI" id="CHEBI:29969"/>
        <dbReference type="ChEBI" id="CHEBI:57540"/>
        <dbReference type="ChEBI" id="CHEBI:87828"/>
        <dbReference type="ChEBI" id="CHEBI:87829"/>
    </reaction>
</comment>
<dbReference type="STRING" id="7102.A0A2A4J4P9"/>
<keyword evidence="3" id="KW-0496">Mitochondrion</keyword>
<evidence type="ECO:0000256" key="2">
    <source>
        <dbReference type="ARBA" id="ARBA00023027"/>
    </source>
</evidence>
<dbReference type="PROSITE" id="PS50305">
    <property type="entry name" value="SIRTUIN"/>
    <property type="match status" value="1"/>
</dbReference>
<feature type="binding site" evidence="3">
    <location>
        <position position="282"/>
    </location>
    <ligand>
        <name>NAD(+)</name>
        <dbReference type="ChEBI" id="CHEBI:57540"/>
    </ligand>
</feature>
<dbReference type="InterPro" id="IPR029035">
    <property type="entry name" value="DHS-like_NAD/FAD-binding_dom"/>
</dbReference>
<protein>
    <recommendedName>
        <fullName evidence="3">NAD-dependent protein deacylase</fullName>
        <ecNumber evidence="3">2.3.1.-</ecNumber>
    </recommendedName>
    <alternativeName>
        <fullName evidence="3">Regulatory protein SIR2 homolog 5</fullName>
    </alternativeName>
</protein>
<feature type="binding site" evidence="3">
    <location>
        <begin position="264"/>
        <end position="266"/>
    </location>
    <ligand>
        <name>NAD(+)</name>
        <dbReference type="ChEBI" id="CHEBI:57540"/>
    </ligand>
</feature>
<dbReference type="EC" id="2.3.1.-" evidence="3"/>
<comment type="domain">
    <text evidence="3">In contrast to class I sirtuins, class III sirtuins have only weak deacetylase activity. Difference in substrate specificity is probably due to a larger hydrophobic pocket with 2 residues (Tyr-92 and Arg-95) that bind to malonylated and succinylated substrates and define the specificity.</text>
</comment>
<dbReference type="GO" id="GO:0036054">
    <property type="term" value="F:protein-malonyllysine demalonylase activity"/>
    <property type="evidence" value="ECO:0007669"/>
    <property type="project" value="UniProtKB-UniRule"/>
</dbReference>
<dbReference type="PANTHER" id="PTHR11085">
    <property type="entry name" value="NAD-DEPENDENT PROTEIN DEACYLASE SIRTUIN-5, MITOCHONDRIAL-RELATED"/>
    <property type="match status" value="1"/>
</dbReference>
<dbReference type="Gene3D" id="3.30.1600.10">
    <property type="entry name" value="SIR2/SIRT2 'Small Domain"/>
    <property type="match status" value="1"/>
</dbReference>
<keyword evidence="2 3" id="KW-0520">NAD</keyword>
<keyword evidence="1 3" id="KW-0808">Transferase</keyword>
<name>A0A2A4J4P9_HELVI</name>
<dbReference type="InterPro" id="IPR003000">
    <property type="entry name" value="Sirtuin"/>
</dbReference>
<keyword evidence="3 4" id="KW-0862">Zinc</keyword>
<dbReference type="GO" id="GO:0070403">
    <property type="term" value="F:NAD+ binding"/>
    <property type="evidence" value="ECO:0007669"/>
    <property type="project" value="UniProtKB-UniRule"/>
</dbReference>
<dbReference type="GO" id="GO:0061697">
    <property type="term" value="F:protein-glutaryllysine deglutarylase activity"/>
    <property type="evidence" value="ECO:0007669"/>
    <property type="project" value="RHEA"/>
</dbReference>
<reference evidence="6" key="1">
    <citation type="submission" date="2017-09" db="EMBL/GenBank/DDBJ databases">
        <title>Contemporary evolution of a Lepidopteran species, Heliothis virescens, in response to modern agricultural practices.</title>
        <authorList>
            <person name="Fritz M.L."/>
            <person name="Deyonke A.M."/>
            <person name="Papanicolaou A."/>
            <person name="Micinski S."/>
            <person name="Westbrook J."/>
            <person name="Gould F."/>
        </authorList>
    </citation>
    <scope>NUCLEOTIDE SEQUENCE [LARGE SCALE GENOMIC DNA]</scope>
    <source>
        <strain evidence="6">HvINT-</strain>
        <tissue evidence="6">Whole body</tissue>
    </source>
</reference>
<comment type="similarity">
    <text evidence="3">Belongs to the sirtuin family. Class III subfamily.</text>
</comment>
<feature type="binding site" evidence="3">
    <location>
        <position position="95"/>
    </location>
    <ligand>
        <name>substrate</name>
    </ligand>
</feature>
<dbReference type="InterPro" id="IPR027546">
    <property type="entry name" value="Sirtuin_class_III"/>
</dbReference>
<evidence type="ECO:0000313" key="6">
    <source>
        <dbReference type="EMBL" id="PCG66393.1"/>
    </source>
</evidence>
<dbReference type="EMBL" id="NWSH01003389">
    <property type="protein sequence ID" value="PCG66393.1"/>
    <property type="molecule type" value="Genomic_DNA"/>
</dbReference>
<dbReference type="HAMAP" id="MF_01121">
    <property type="entry name" value="Sirtuin_ClassIII"/>
    <property type="match status" value="1"/>
</dbReference>
<dbReference type="GO" id="GO:0017136">
    <property type="term" value="F:histone deacetylase activity, NAD-dependent"/>
    <property type="evidence" value="ECO:0007669"/>
    <property type="project" value="TreeGrafter"/>
</dbReference>
<gene>
    <name evidence="6" type="ORF">B5V51_7720</name>
</gene>
<evidence type="ECO:0000256" key="1">
    <source>
        <dbReference type="ARBA" id="ARBA00022679"/>
    </source>
</evidence>
<dbReference type="Gene3D" id="3.40.50.1220">
    <property type="entry name" value="TPP-binding domain"/>
    <property type="match status" value="1"/>
</dbReference>
<accession>A0A2A4J4P9</accession>
<feature type="binding site" evidence="3">
    <location>
        <begin position="129"/>
        <end position="132"/>
    </location>
    <ligand>
        <name>NAD(+)</name>
        <dbReference type="ChEBI" id="CHEBI:57540"/>
    </ligand>
</feature>
<comment type="caution">
    <text evidence="6">The sequence shown here is derived from an EMBL/GenBank/DDBJ whole genome shotgun (WGS) entry which is preliminary data.</text>
</comment>
<dbReference type="InterPro" id="IPR050134">
    <property type="entry name" value="NAD-dep_sirtuin_deacylases"/>
</dbReference>
<feature type="binding site" evidence="3 4">
    <location>
        <position position="201"/>
    </location>
    <ligand>
        <name>Zn(2+)</name>
        <dbReference type="ChEBI" id="CHEBI:29105"/>
    </ligand>
</feature>
<dbReference type="PANTHER" id="PTHR11085:SF10">
    <property type="entry name" value="NAD-DEPENDENT PROTEIN DEACYLASE SIRTUIN-5, MITOCHONDRIAL-RELATED"/>
    <property type="match status" value="1"/>
</dbReference>
<evidence type="ECO:0000256" key="4">
    <source>
        <dbReference type="PROSITE-ProRule" id="PRU00236"/>
    </source>
</evidence>
<dbReference type="GO" id="GO:0008270">
    <property type="term" value="F:zinc ion binding"/>
    <property type="evidence" value="ECO:0007669"/>
    <property type="project" value="UniProtKB-UniRule"/>
</dbReference>
<comment type="function">
    <text evidence="3">NAD-dependent lysine demalonylase, desuccinylase and deglutarylase that specifically removes malonyl, succinyl and glutaryl groups on target proteins. Has weak NAD-dependent protein deacetylase activity; however this activity may not be physiologically relevant in vivo.</text>
</comment>
<dbReference type="InterPro" id="IPR026591">
    <property type="entry name" value="Sirtuin_cat_small_dom_sf"/>
</dbReference>
<comment type="catalytic activity">
    <reaction evidence="3">
        <text>N(6)-succinyl-L-lysyl-[protein] + NAD(+) + H2O = 2''-O-succinyl-ADP-D-ribose + nicotinamide + L-lysyl-[protein]</text>
        <dbReference type="Rhea" id="RHEA:47668"/>
        <dbReference type="Rhea" id="RHEA-COMP:9752"/>
        <dbReference type="Rhea" id="RHEA-COMP:11877"/>
        <dbReference type="ChEBI" id="CHEBI:15377"/>
        <dbReference type="ChEBI" id="CHEBI:17154"/>
        <dbReference type="ChEBI" id="CHEBI:29969"/>
        <dbReference type="ChEBI" id="CHEBI:57540"/>
        <dbReference type="ChEBI" id="CHEBI:87830"/>
        <dbReference type="ChEBI" id="CHEBI:87832"/>
    </reaction>
</comment>
<dbReference type="CDD" id="cd01412">
    <property type="entry name" value="SIRT5_Af1_CobB"/>
    <property type="match status" value="1"/>
</dbReference>
<feature type="binding site" evidence="3 4">
    <location>
        <position position="196"/>
    </location>
    <ligand>
        <name>Zn(2+)</name>
        <dbReference type="ChEBI" id="CHEBI:29105"/>
    </ligand>
</feature>
<feature type="binding site" evidence="3">
    <location>
        <begin position="238"/>
        <end position="240"/>
    </location>
    <ligand>
        <name>NAD(+)</name>
        <dbReference type="ChEBI" id="CHEBI:57540"/>
    </ligand>
</feature>